<dbReference type="AlphaFoldDB" id="A0A0V8JMJ0"/>
<keyword evidence="1" id="KW-1133">Transmembrane helix</keyword>
<organism evidence="2 3">
    <name type="scientific">Priestia veravalensis</name>
    <dbReference type="NCBI Taxonomy" id="1414648"/>
    <lineage>
        <taxon>Bacteria</taxon>
        <taxon>Bacillati</taxon>
        <taxon>Bacillota</taxon>
        <taxon>Bacilli</taxon>
        <taxon>Bacillales</taxon>
        <taxon>Bacillaceae</taxon>
        <taxon>Priestia</taxon>
    </lineage>
</organism>
<dbReference type="Proteomes" id="UP000053681">
    <property type="component" value="Unassembled WGS sequence"/>
</dbReference>
<accession>A0A0V8JMJ0</accession>
<feature type="transmembrane region" description="Helical" evidence="1">
    <location>
        <begin position="12"/>
        <end position="31"/>
    </location>
</feature>
<dbReference type="GeneID" id="93682623"/>
<keyword evidence="1" id="KW-0812">Transmembrane</keyword>
<reference evidence="2 3" key="1">
    <citation type="submission" date="2015-11" db="EMBL/GenBank/DDBJ databases">
        <title>Bacillus caseinolyticus sp nov.</title>
        <authorList>
            <person name="Dastager S.G."/>
            <person name="Mawlankar R."/>
        </authorList>
    </citation>
    <scope>NUCLEOTIDE SEQUENCE [LARGE SCALE GENOMIC DNA]</scope>
    <source>
        <strain evidence="2 3">SGD-V-76</strain>
    </source>
</reference>
<evidence type="ECO:0000256" key="1">
    <source>
        <dbReference type="SAM" id="Phobius"/>
    </source>
</evidence>
<feature type="transmembrane region" description="Helical" evidence="1">
    <location>
        <begin position="37"/>
        <end position="55"/>
    </location>
</feature>
<comment type="caution">
    <text evidence="2">The sequence shown here is derived from an EMBL/GenBank/DDBJ whole genome shotgun (WGS) entry which is preliminary data.</text>
</comment>
<gene>
    <name evidence="2" type="ORF">AS180_08805</name>
</gene>
<proteinExistence type="predicted"/>
<dbReference type="RefSeq" id="WP_061784931.1">
    <property type="nucleotide sequence ID" value="NZ_KQ758642.1"/>
</dbReference>
<sequence>MKVEKLKKTLTTVGIVIFVLMFIVNLIITKGAIVDTLIRMSSLIILLPIFLFFVYQMGKTHYKRLEQEENE</sequence>
<evidence type="ECO:0000313" key="3">
    <source>
        <dbReference type="Proteomes" id="UP000053681"/>
    </source>
</evidence>
<name>A0A0V8JMJ0_9BACI</name>
<protein>
    <submittedName>
        <fullName evidence="2">Uncharacterized protein</fullName>
    </submittedName>
</protein>
<dbReference type="EMBL" id="LNQP01000026">
    <property type="protein sequence ID" value="KSU88241.1"/>
    <property type="molecule type" value="Genomic_DNA"/>
</dbReference>
<keyword evidence="1" id="KW-0472">Membrane</keyword>
<keyword evidence="3" id="KW-1185">Reference proteome</keyword>
<evidence type="ECO:0000313" key="2">
    <source>
        <dbReference type="EMBL" id="KSU88241.1"/>
    </source>
</evidence>